<dbReference type="CDD" id="cd06558">
    <property type="entry name" value="crotonase-like"/>
    <property type="match status" value="1"/>
</dbReference>
<dbReference type="GO" id="GO:0003824">
    <property type="term" value="F:catalytic activity"/>
    <property type="evidence" value="ECO:0007669"/>
    <property type="project" value="UniProtKB-ARBA"/>
</dbReference>
<dbReference type="InterPro" id="IPR001753">
    <property type="entry name" value="Enoyl-CoA_hydra/iso"/>
</dbReference>
<gene>
    <name evidence="3" type="ORF">LR394_24160</name>
</gene>
<dbReference type="Proteomes" id="UP001138997">
    <property type="component" value="Unassembled WGS sequence"/>
</dbReference>
<evidence type="ECO:0000256" key="1">
    <source>
        <dbReference type="ARBA" id="ARBA00005254"/>
    </source>
</evidence>
<comment type="similarity">
    <text evidence="1">Belongs to the enoyl-CoA hydratase/isomerase family.</text>
</comment>
<dbReference type="Gene3D" id="3.90.226.10">
    <property type="entry name" value="2-enoyl-CoA Hydratase, Chain A, domain 1"/>
    <property type="match status" value="1"/>
</dbReference>
<dbReference type="EMBL" id="JAJOMB010000014">
    <property type="protein sequence ID" value="MCD5314007.1"/>
    <property type="molecule type" value="Genomic_DNA"/>
</dbReference>
<evidence type="ECO:0000313" key="3">
    <source>
        <dbReference type="EMBL" id="MCD5314007.1"/>
    </source>
</evidence>
<feature type="region of interest" description="Disordered" evidence="2">
    <location>
        <begin position="284"/>
        <end position="304"/>
    </location>
</feature>
<dbReference type="InterPro" id="IPR029045">
    <property type="entry name" value="ClpP/crotonase-like_dom_sf"/>
</dbReference>
<accession>A0A9X1SVI0</accession>
<evidence type="ECO:0000256" key="2">
    <source>
        <dbReference type="SAM" id="MobiDB-lite"/>
    </source>
</evidence>
<proteinExistence type="inferred from homology"/>
<dbReference type="Gene3D" id="1.10.12.10">
    <property type="entry name" value="Lyase 2-enoyl-coa Hydratase, Chain A, domain 2"/>
    <property type="match status" value="1"/>
</dbReference>
<dbReference type="NCBIfam" id="NF006109">
    <property type="entry name" value="PRK08260.1"/>
    <property type="match status" value="1"/>
</dbReference>
<dbReference type="InterPro" id="IPR051053">
    <property type="entry name" value="ECH/Chromodomain_protein"/>
</dbReference>
<keyword evidence="4" id="KW-1185">Reference proteome</keyword>
<dbReference type="PANTHER" id="PTHR43684">
    <property type="match status" value="1"/>
</dbReference>
<comment type="caution">
    <text evidence="3">The sequence shown here is derived from an EMBL/GenBank/DDBJ whole genome shotgun (WGS) entry which is preliminary data.</text>
</comment>
<sequence>MAEIAYAVQDNVATIVLDRPARLNAFTLAMGHELIEAFARADADDEVRVVVVTGRGRAFCAGADLALGAETFDATRNSLEADADSAQTRPQSGLNGFGRIGEVPRDPGGAVSLAIASCRKPVIGAINGPAVGVGATMTLPMDVRIASEAARFGFVFTQRGLVPEAASAWFLPRVVGISQAMEWVATGRVFGATEAREGGLVSRVVAKDELLPAAYRWAAEIVDNTSAVAVGAARQLLWSMLGAASPWDAHALDSQLINELGRGADAAEGVTSFLEKRPARFTGRVSTDHPATLPPWPGPSRNGG</sequence>
<evidence type="ECO:0000313" key="4">
    <source>
        <dbReference type="Proteomes" id="UP001138997"/>
    </source>
</evidence>
<name>A0A9X1SVI0_9ACTN</name>
<organism evidence="3 4">
    <name type="scientific">Kineosporia babensis</name>
    <dbReference type="NCBI Taxonomy" id="499548"/>
    <lineage>
        <taxon>Bacteria</taxon>
        <taxon>Bacillati</taxon>
        <taxon>Actinomycetota</taxon>
        <taxon>Actinomycetes</taxon>
        <taxon>Kineosporiales</taxon>
        <taxon>Kineosporiaceae</taxon>
        <taxon>Kineosporia</taxon>
    </lineage>
</organism>
<dbReference type="Pfam" id="PF00378">
    <property type="entry name" value="ECH_1"/>
    <property type="match status" value="2"/>
</dbReference>
<dbReference type="InterPro" id="IPR014748">
    <property type="entry name" value="Enoyl-CoA_hydra_C"/>
</dbReference>
<dbReference type="AlphaFoldDB" id="A0A9X1SVI0"/>
<dbReference type="PANTHER" id="PTHR43684:SF4">
    <property type="entry name" value="ENOYL-COA HYDRATASE_ISOMERASE FAMILY PROTEIN (AFU_ORTHOLOGUE AFUA_1G01890)"/>
    <property type="match status" value="1"/>
</dbReference>
<dbReference type="SUPFAM" id="SSF52096">
    <property type="entry name" value="ClpP/crotonase"/>
    <property type="match status" value="1"/>
</dbReference>
<protein>
    <submittedName>
        <fullName evidence="3">Enoyl-CoA hydratase-related protein</fullName>
    </submittedName>
</protein>
<dbReference type="RefSeq" id="WP_231446181.1">
    <property type="nucleotide sequence ID" value="NZ_JAJOMB010000014.1"/>
</dbReference>
<reference evidence="3" key="1">
    <citation type="submission" date="2021-11" db="EMBL/GenBank/DDBJ databases">
        <title>Streptomyces corallinus and Kineosporia corallina sp. nov., two new coral-derived marine actinobacteria.</title>
        <authorList>
            <person name="Buangrab K."/>
            <person name="Sutthacheep M."/>
            <person name="Yeemin T."/>
            <person name="Harunari E."/>
            <person name="Igarashi Y."/>
            <person name="Sripreechasak P."/>
            <person name="Kanchanasin P."/>
            <person name="Tanasupawat S."/>
            <person name="Phongsopitanun W."/>
        </authorList>
    </citation>
    <scope>NUCLEOTIDE SEQUENCE</scope>
    <source>
        <strain evidence="3">JCM 31032</strain>
    </source>
</reference>